<sequence>MEWKQLTSFAAFSFCCLVAIQAKIVYINGTEVFKEKLNNQSTTTKAPLQPWFSVFNPKNISNHSGYLTSVHRKSDAEEKVTRNDEEIHHQQDVSRNETVATRDTTLLSSLRGIWSDLSPMLTVLSTFLGIFLMSILIESPLSPLPVPPLPHSPVGPYPPTNMYPFGIPPPRNYYGMGYVGPPRHASYRNPRYLSRSNTTLDEVLEKLEKGLQSFHSEDVWKTFTSLL</sequence>
<dbReference type="AlphaFoldDB" id="A0AAV4PC54"/>
<organism evidence="1 2">
    <name type="scientific">Caerostris darwini</name>
    <dbReference type="NCBI Taxonomy" id="1538125"/>
    <lineage>
        <taxon>Eukaryota</taxon>
        <taxon>Metazoa</taxon>
        <taxon>Ecdysozoa</taxon>
        <taxon>Arthropoda</taxon>
        <taxon>Chelicerata</taxon>
        <taxon>Arachnida</taxon>
        <taxon>Araneae</taxon>
        <taxon>Araneomorphae</taxon>
        <taxon>Entelegynae</taxon>
        <taxon>Araneoidea</taxon>
        <taxon>Araneidae</taxon>
        <taxon>Caerostris</taxon>
    </lineage>
</organism>
<comment type="caution">
    <text evidence="1">The sequence shown here is derived from an EMBL/GenBank/DDBJ whole genome shotgun (WGS) entry which is preliminary data.</text>
</comment>
<proteinExistence type="predicted"/>
<dbReference type="EMBL" id="BPLQ01002661">
    <property type="protein sequence ID" value="GIX94852.1"/>
    <property type="molecule type" value="Genomic_DNA"/>
</dbReference>
<name>A0AAV4PC54_9ARAC</name>
<reference evidence="1 2" key="1">
    <citation type="submission" date="2021-06" db="EMBL/GenBank/DDBJ databases">
        <title>Caerostris darwini draft genome.</title>
        <authorList>
            <person name="Kono N."/>
            <person name="Arakawa K."/>
        </authorList>
    </citation>
    <scope>NUCLEOTIDE SEQUENCE [LARGE SCALE GENOMIC DNA]</scope>
</reference>
<evidence type="ECO:0000313" key="1">
    <source>
        <dbReference type="EMBL" id="GIX94852.1"/>
    </source>
</evidence>
<evidence type="ECO:0000313" key="2">
    <source>
        <dbReference type="Proteomes" id="UP001054837"/>
    </source>
</evidence>
<dbReference type="Proteomes" id="UP001054837">
    <property type="component" value="Unassembled WGS sequence"/>
</dbReference>
<accession>A0AAV4PC54</accession>
<gene>
    <name evidence="1" type="primary">AVEN_63770_1</name>
    <name evidence="1" type="ORF">CDAR_503901</name>
</gene>
<evidence type="ECO:0008006" key="3">
    <source>
        <dbReference type="Google" id="ProtNLM"/>
    </source>
</evidence>
<keyword evidence="2" id="KW-1185">Reference proteome</keyword>
<protein>
    <recommendedName>
        <fullName evidence="3">Transmembrane protein</fullName>
    </recommendedName>
</protein>